<dbReference type="Proteomes" id="UP000054516">
    <property type="component" value="Unassembled WGS sequence"/>
</dbReference>
<dbReference type="Pfam" id="PF00248">
    <property type="entry name" value="Aldo_ket_red"/>
    <property type="match status" value="1"/>
</dbReference>
<evidence type="ECO:0000256" key="4">
    <source>
        <dbReference type="PIRSR" id="PIRSR000097-1"/>
    </source>
</evidence>
<dbReference type="InterPro" id="IPR044494">
    <property type="entry name" value="AKR3C2/3"/>
</dbReference>
<dbReference type="PANTHER" id="PTHR43827:SF3">
    <property type="entry name" value="NADP-DEPENDENT OXIDOREDUCTASE DOMAIN-CONTAINING PROTEIN"/>
    <property type="match status" value="1"/>
</dbReference>
<dbReference type="CDD" id="cd19120">
    <property type="entry name" value="AKR_AKR3C2-3"/>
    <property type="match status" value="1"/>
</dbReference>
<dbReference type="InterPro" id="IPR020471">
    <property type="entry name" value="AKR"/>
</dbReference>
<dbReference type="GO" id="GO:0016616">
    <property type="term" value="F:oxidoreductase activity, acting on the CH-OH group of donors, NAD or NADP as acceptor"/>
    <property type="evidence" value="ECO:0007669"/>
    <property type="project" value="UniProtKB-ARBA"/>
</dbReference>
<dbReference type="OMA" id="DIALRWC"/>
<keyword evidence="3" id="KW-0560">Oxidoreductase</keyword>
<dbReference type="PIRSF" id="PIRSF000097">
    <property type="entry name" value="AKR"/>
    <property type="match status" value="1"/>
</dbReference>
<reference evidence="9" key="1">
    <citation type="submission" date="2016-03" db="EMBL/GenBank/DDBJ databases">
        <title>Draft genome sequence of Rosellinia necatrix.</title>
        <authorList>
            <person name="Kanematsu S."/>
        </authorList>
    </citation>
    <scope>NUCLEOTIDE SEQUENCE [LARGE SCALE GENOMIC DNA]</scope>
    <source>
        <strain evidence="9">W97</strain>
    </source>
</reference>
<evidence type="ECO:0000313" key="9">
    <source>
        <dbReference type="EMBL" id="GAP85626.1"/>
    </source>
</evidence>
<evidence type="ECO:0000256" key="3">
    <source>
        <dbReference type="ARBA" id="ARBA00023002"/>
    </source>
</evidence>
<dbReference type="Gene3D" id="3.20.20.100">
    <property type="entry name" value="NADP-dependent oxidoreductase domain"/>
    <property type="match status" value="1"/>
</dbReference>
<dbReference type="AlphaFoldDB" id="A0A1W2TCE9"/>
<keyword evidence="10" id="KW-1185">Reference proteome</keyword>
<feature type="site" description="Lowers pKa of active site Tyr" evidence="6">
    <location>
        <position position="101"/>
    </location>
</feature>
<dbReference type="GO" id="GO:0016652">
    <property type="term" value="F:oxidoreductase activity, acting on NAD(P)H as acceptor"/>
    <property type="evidence" value="ECO:0007669"/>
    <property type="project" value="InterPro"/>
</dbReference>
<dbReference type="InterPro" id="IPR036812">
    <property type="entry name" value="NAD(P)_OxRdtase_dom_sf"/>
</dbReference>
<evidence type="ECO:0000259" key="8">
    <source>
        <dbReference type="Pfam" id="PF00248"/>
    </source>
</evidence>
<dbReference type="InterPro" id="IPR023210">
    <property type="entry name" value="NADP_OxRdtase_dom"/>
</dbReference>
<evidence type="ECO:0000256" key="1">
    <source>
        <dbReference type="ARBA" id="ARBA00007905"/>
    </source>
</evidence>
<accession>A0A1W2TCE9</accession>
<dbReference type="InterPro" id="IPR018170">
    <property type="entry name" value="Aldo/ket_reductase_CS"/>
</dbReference>
<comment type="similarity">
    <text evidence="1">Belongs to the aldo/keto reductase family.</text>
</comment>
<dbReference type="OrthoDB" id="416253at2759"/>
<evidence type="ECO:0000256" key="2">
    <source>
        <dbReference type="ARBA" id="ARBA00022857"/>
    </source>
</evidence>
<feature type="domain" description="NADP-dependent oxidoreductase" evidence="8">
    <location>
        <begin position="42"/>
        <end position="297"/>
    </location>
</feature>
<protein>
    <submittedName>
        <fullName evidence="9">Putative aldehyde reductase 1 protein</fullName>
    </submittedName>
</protein>
<proteinExistence type="inferred from homology"/>
<dbReference type="EMBL" id="DF977458">
    <property type="protein sequence ID" value="GAP85626.1"/>
    <property type="molecule type" value="Genomic_DNA"/>
</dbReference>
<gene>
    <name evidence="9" type="ORF">SAMD00023353_1301110</name>
</gene>
<dbReference type="SUPFAM" id="SSF51430">
    <property type="entry name" value="NAD(P)-linked oxidoreductase"/>
    <property type="match status" value="1"/>
</dbReference>
<organism evidence="9">
    <name type="scientific">Rosellinia necatrix</name>
    <name type="common">White root-rot fungus</name>
    <dbReference type="NCBI Taxonomy" id="77044"/>
    <lineage>
        <taxon>Eukaryota</taxon>
        <taxon>Fungi</taxon>
        <taxon>Dikarya</taxon>
        <taxon>Ascomycota</taxon>
        <taxon>Pezizomycotina</taxon>
        <taxon>Sordariomycetes</taxon>
        <taxon>Xylariomycetidae</taxon>
        <taxon>Xylariales</taxon>
        <taxon>Xylariaceae</taxon>
        <taxon>Rosellinia</taxon>
    </lineage>
</organism>
<evidence type="ECO:0000313" key="10">
    <source>
        <dbReference type="Proteomes" id="UP000054516"/>
    </source>
</evidence>
<dbReference type="PROSITE" id="PS00062">
    <property type="entry name" value="ALDOKETO_REDUCTASE_2"/>
    <property type="match status" value="1"/>
</dbReference>
<feature type="binding site" evidence="5">
    <location>
        <position position="131"/>
    </location>
    <ligand>
        <name>substrate</name>
    </ligand>
</feature>
<dbReference type="FunFam" id="3.20.20.100:FF:000002">
    <property type="entry name" value="2,5-diketo-D-gluconic acid reductase A"/>
    <property type="match status" value="1"/>
</dbReference>
<feature type="region of interest" description="Disordered" evidence="7">
    <location>
        <begin position="1"/>
        <end position="23"/>
    </location>
</feature>
<name>A0A1W2TCE9_ROSNE</name>
<sequence>MHSISAGSAAVEPGSSGTGSKLDSIPNLKLNDGYEIPMLAYGLGTARTTEESEETVRLTAMAIRNGYYHLDGAQSYKNEAALGAAIAQSGVDRARLFVTTKLQNVNMDASRAIDESLARLGLSYVDLYLIHAPFAAASSPEVLRGAWRALEAIRASGRARSIGVSNFSVAHLETILAGADVVPAVNQVEFHPYLQQQHADDDDEGGGLLAFCRARGIAVAAYGALAPVTKASPGPCDAAYARLARKYAVREADVALRWCLDQGVAVVTTSASEERLRGYAERVPAFALAPAEVAEIAAEGRKKHFRGFWTKWYPDEGKQ</sequence>
<dbReference type="STRING" id="77044.A0A1W2TCE9"/>
<dbReference type="PANTHER" id="PTHR43827">
    <property type="entry name" value="2,5-DIKETO-D-GLUCONIC ACID REDUCTASE"/>
    <property type="match status" value="1"/>
</dbReference>
<evidence type="ECO:0000256" key="5">
    <source>
        <dbReference type="PIRSR" id="PIRSR000097-2"/>
    </source>
</evidence>
<evidence type="ECO:0000256" key="7">
    <source>
        <dbReference type="SAM" id="MobiDB-lite"/>
    </source>
</evidence>
<dbReference type="PRINTS" id="PR00069">
    <property type="entry name" value="ALDKETRDTASE"/>
</dbReference>
<feature type="active site" description="Proton donor" evidence="4">
    <location>
        <position position="76"/>
    </location>
</feature>
<evidence type="ECO:0000256" key="6">
    <source>
        <dbReference type="PIRSR" id="PIRSR000097-3"/>
    </source>
</evidence>
<keyword evidence="2" id="KW-0521">NADP</keyword>